<feature type="compositionally biased region" description="Low complexity" evidence="2">
    <location>
        <begin position="1085"/>
        <end position="1099"/>
    </location>
</feature>
<evidence type="ECO:0000313" key="6">
    <source>
        <dbReference type="Proteomes" id="UP000186601"/>
    </source>
</evidence>
<protein>
    <recommendedName>
        <fullName evidence="7">NACHT domain-containing protein</fullName>
    </recommendedName>
</protein>
<feature type="domain" description="Nephrocystin 3-like N-terminal" evidence="4">
    <location>
        <begin position="281"/>
        <end position="447"/>
    </location>
</feature>
<dbReference type="Proteomes" id="UP000186601">
    <property type="component" value="Unassembled WGS sequence"/>
</dbReference>
<reference evidence="5 6" key="1">
    <citation type="submission" date="2018-02" db="EMBL/GenBank/DDBJ databases">
        <title>Genome sequence of the basidiomycete white-rot fungus Phlebia centrifuga.</title>
        <authorList>
            <person name="Granchi Z."/>
            <person name="Peng M."/>
            <person name="de Vries R.P."/>
            <person name="Hilden K."/>
            <person name="Makela M.R."/>
            <person name="Grigoriev I."/>
            <person name="Riley R."/>
        </authorList>
    </citation>
    <scope>NUCLEOTIDE SEQUENCE [LARGE SCALE GENOMIC DNA]</scope>
    <source>
        <strain evidence="5 6">FBCC195</strain>
    </source>
</reference>
<proteinExistence type="predicted"/>
<dbReference type="EMBL" id="MLYV02000794">
    <property type="protein sequence ID" value="PSR77449.1"/>
    <property type="molecule type" value="Genomic_DNA"/>
</dbReference>
<dbReference type="InterPro" id="IPR056125">
    <property type="entry name" value="DUF7708"/>
</dbReference>
<feature type="domain" description="DUF7708" evidence="3">
    <location>
        <begin position="86"/>
        <end position="222"/>
    </location>
</feature>
<dbReference type="SUPFAM" id="SSF52540">
    <property type="entry name" value="P-loop containing nucleoside triphosphate hydrolases"/>
    <property type="match status" value="1"/>
</dbReference>
<feature type="compositionally biased region" description="Acidic residues" evidence="2">
    <location>
        <begin position="1009"/>
        <end position="1037"/>
    </location>
</feature>
<dbReference type="PANTHER" id="PTHR10039:SF14">
    <property type="entry name" value="NACHT DOMAIN-CONTAINING PROTEIN"/>
    <property type="match status" value="1"/>
</dbReference>
<accession>A0A2R6NV98</accession>
<gene>
    <name evidence="5" type="ORF">PHLCEN_2v7880</name>
</gene>
<keyword evidence="1" id="KW-0677">Repeat</keyword>
<feature type="region of interest" description="Disordered" evidence="2">
    <location>
        <begin position="984"/>
        <end position="1202"/>
    </location>
</feature>
<dbReference type="InterPro" id="IPR056884">
    <property type="entry name" value="NPHP3-like_N"/>
</dbReference>
<feature type="compositionally biased region" description="Polar residues" evidence="2">
    <location>
        <begin position="1049"/>
        <end position="1059"/>
    </location>
</feature>
<feature type="compositionally biased region" description="Polar residues" evidence="2">
    <location>
        <begin position="1180"/>
        <end position="1200"/>
    </location>
</feature>
<dbReference type="STRING" id="98765.A0A2R6NV98"/>
<evidence type="ECO:0000256" key="2">
    <source>
        <dbReference type="SAM" id="MobiDB-lite"/>
    </source>
</evidence>
<dbReference type="Gene3D" id="3.40.50.300">
    <property type="entry name" value="P-loop containing nucleotide triphosphate hydrolases"/>
    <property type="match status" value="1"/>
</dbReference>
<evidence type="ECO:0000313" key="5">
    <source>
        <dbReference type="EMBL" id="PSR77449.1"/>
    </source>
</evidence>
<dbReference type="PANTHER" id="PTHR10039">
    <property type="entry name" value="AMELOGENIN"/>
    <property type="match status" value="1"/>
</dbReference>
<name>A0A2R6NV98_9APHY</name>
<dbReference type="Pfam" id="PF24809">
    <property type="entry name" value="DUF7708"/>
    <property type="match status" value="1"/>
</dbReference>
<feature type="compositionally biased region" description="Basic and acidic residues" evidence="2">
    <location>
        <begin position="1131"/>
        <end position="1146"/>
    </location>
</feature>
<sequence length="1540" mass="174940">MAIESSHPWPPVPTNSVECSSSFVQALNKYIDSLSEKKRKKSFVVNNRDKTGMISPESMNASIREIKNKNSQGSSRKIVADVLEPTVRVLREYNGIINTLASADPMPTAIIWGVLNIAIDCANRNFELFEKIQEQLTLLTSELRRITRYDQLYGNSQDMRDALCDTYVYVLQFWDRVHYACTRSRSGKIVDALTSINLNKLNDTIAKIRSSADIIDKEARLSEGGKAETERQSATDWRILQQCDRNEAQFDTILTWLNCSVCQSMADSNLRLIERLREGRSCSWLSQHPIYAAWQDSAGVSSVLWTHANPGTGKSTLCSYVIDTIQKQNMDAAVVYHFYRFDQSFEAVRILKYLALQLFRTYCKTPCAPLDIQRLLLMARDGECTLERAQELITLLAETLPRVYFLLDGLDEELSGRRRHVDLGIVLDFLVGVSVKSPERVRLWCSSQSHPDIVKKLAAHQVLDVKDQMASSVTDYLITEVSMLPEYVSQEEQTFALQQLQRRVEGNFLWAKLMMEEILDAQSEADMRRIIDENSSMDEYYKRFFRRFTERDQELACMVFALVAFARRPLKVKELNEAVAMLRSQDHQSLDSRQRVFIEKLQKLFAPLIILKKDSDSQSDSTCRLVHSTVFDFLLRHPDILHDGKNCRMQIRPSVIADACLLYLGQRRYAQLLVEKDDVWCDAELTPVSEQHFLFYSAKYWDKHLDYVTDPSRDLHARVDAFIRSTNFLTCVQTQSLWVDQQFNVFKVLGVDERFRFFRRVFPDWFVETEDGHCLRSNYHRFLHEWKTLLNERTGQIDRCWWAALGSHNFLSNHGGKYKSFCLHDDTPEDEFDGLCFQAISPSGNNTKILRLSAHADSKLEFVCEHWTQSFPGEAPVISNRQKISTTEAATNWPLYASKTTDGWNLREDRASPVVFSEDCRHLRIGAQIFTLGIDGEYLAVRGLDADAKGGYKYVEELAGRDRFIVLATRRDVSVGKDARIKKVRKTAETTSKPQDFAKGKSGSKNPEDSDDDSSDDSIPSEEDYDDESDLDADDTSDADRSEAYESWSECSSENTEGSQFEDDMVTPWAQPVDSNLSDKDTDTSSDSSAPSSQQSRSETTSEDEDELEALNKRHKGVYTQDDDGTGSDSVETHSDSGRLMYEKLMRQRVPGTSDEDEDEDEDDEDEGEGEESEEAMSSYYGSTKGTQISNNSEDGSINSEPFVPRGAIIGLGLQHDDEDFMDRSDDEGPQFQCRNIATNLKTTLAFIKVIDTSGEIPKRVFSFSQKLAFLLYDSPPVVHPSASLVVWPLSSGGILFADFLDNTYFVRKLRPSTPYTCGRFLHIVSLEGQRKPLPRMKGKKKGERDTNLSLLVATYHLCRTKPSRSPPYLIHRAKVHLGAVEKIPAMNLLPYTLTWTPDMLFFTCSNNTLRLYRIKLFNFEKAPLNCETFVQMPRETINLPDSALGRKVYFFPGVTCPTTTSTSWIIVGATAEQALAEVHSRDKASPPIGCFFSDADLGGWEKSSSCTPIPMNRGVGRFDQHLEAFDSDEDCDCESHSSS</sequence>
<dbReference type="InterPro" id="IPR027417">
    <property type="entry name" value="P-loop_NTPase"/>
</dbReference>
<dbReference type="Pfam" id="PF24883">
    <property type="entry name" value="NPHP3_N"/>
    <property type="match status" value="1"/>
</dbReference>
<dbReference type="OrthoDB" id="21416at2759"/>
<feature type="compositionally biased region" description="Acidic residues" evidence="2">
    <location>
        <begin position="1154"/>
        <end position="1175"/>
    </location>
</feature>
<evidence type="ECO:0000259" key="4">
    <source>
        <dbReference type="Pfam" id="PF24883"/>
    </source>
</evidence>
<evidence type="ECO:0008006" key="7">
    <source>
        <dbReference type="Google" id="ProtNLM"/>
    </source>
</evidence>
<evidence type="ECO:0000256" key="1">
    <source>
        <dbReference type="ARBA" id="ARBA00022737"/>
    </source>
</evidence>
<organism evidence="5 6">
    <name type="scientific">Hermanssonia centrifuga</name>
    <dbReference type="NCBI Taxonomy" id="98765"/>
    <lineage>
        <taxon>Eukaryota</taxon>
        <taxon>Fungi</taxon>
        <taxon>Dikarya</taxon>
        <taxon>Basidiomycota</taxon>
        <taxon>Agaricomycotina</taxon>
        <taxon>Agaricomycetes</taxon>
        <taxon>Polyporales</taxon>
        <taxon>Meruliaceae</taxon>
        <taxon>Hermanssonia</taxon>
    </lineage>
</organism>
<evidence type="ECO:0000259" key="3">
    <source>
        <dbReference type="Pfam" id="PF24809"/>
    </source>
</evidence>
<comment type="caution">
    <text evidence="5">The sequence shown here is derived from an EMBL/GenBank/DDBJ whole genome shotgun (WGS) entry which is preliminary data.</text>
</comment>
<keyword evidence="6" id="KW-1185">Reference proteome</keyword>